<evidence type="ECO:0000313" key="2">
    <source>
        <dbReference type="WBParaSite" id="TCONS_00013735.p1"/>
    </source>
</evidence>
<evidence type="ECO:0000313" key="1">
    <source>
        <dbReference type="Proteomes" id="UP000035681"/>
    </source>
</evidence>
<keyword evidence="1" id="KW-1185">Reference proteome</keyword>
<dbReference type="Proteomes" id="UP000035681">
    <property type="component" value="Unplaced"/>
</dbReference>
<name>A0AAF5I340_STRER</name>
<reference evidence="2" key="1">
    <citation type="submission" date="2024-02" db="UniProtKB">
        <authorList>
            <consortium name="WormBaseParasite"/>
        </authorList>
    </citation>
    <scope>IDENTIFICATION</scope>
</reference>
<organism evidence="1 2">
    <name type="scientific">Strongyloides stercoralis</name>
    <name type="common">Threadworm</name>
    <dbReference type="NCBI Taxonomy" id="6248"/>
    <lineage>
        <taxon>Eukaryota</taxon>
        <taxon>Metazoa</taxon>
        <taxon>Ecdysozoa</taxon>
        <taxon>Nematoda</taxon>
        <taxon>Chromadorea</taxon>
        <taxon>Rhabditida</taxon>
        <taxon>Tylenchina</taxon>
        <taxon>Panagrolaimomorpha</taxon>
        <taxon>Strongyloidoidea</taxon>
        <taxon>Strongyloididae</taxon>
        <taxon>Strongyloides</taxon>
    </lineage>
</organism>
<sequence length="283" mass="32942">VIAVNHLSFVDNVIMSTSTKDALKRIKKLFIKVGKRARLKTKHIEYGVVSSIQKKIVVINNVVQLVTIYKYLLSIMPEIGEKLTQKICARLCLTKSYRRRLVFSSHYIEKCVNNALSRFIQNNKVINLRYFYFTKAKSGKQAIITYGLNIIINPINKILKTSHSKKCHSSISLYNICQKNEQNYEFVDNNTKILHVNNKDCNRSIQFVHNRPDVIVVNCKLKEILVIEIVVSNAYLLDVKRKIKRVKYTIKITKKLDDDNYRFVIKDISILRHLGGQYDHNIK</sequence>
<proteinExistence type="predicted"/>
<dbReference type="WBParaSite" id="TCONS_00013735.p1">
    <property type="protein sequence ID" value="TCONS_00013735.p1"/>
    <property type="gene ID" value="XLOC_008617"/>
</dbReference>
<protein>
    <submittedName>
        <fullName evidence="2">Uncharacterized protein</fullName>
    </submittedName>
</protein>
<accession>A0AAF5I340</accession>
<dbReference type="AlphaFoldDB" id="A0AAF5I340"/>